<keyword evidence="2" id="KW-0732">Signal</keyword>
<feature type="domain" description="Dystroglycan-type cadherin-like" evidence="3">
    <location>
        <begin position="1074"/>
        <end position="1174"/>
    </location>
</feature>
<dbReference type="AlphaFoldDB" id="A0A078AHR7"/>
<dbReference type="SUPFAM" id="SSF49313">
    <property type="entry name" value="Cadherin-like"/>
    <property type="match status" value="7"/>
</dbReference>
<keyword evidence="1" id="KW-1133">Transmembrane helix</keyword>
<feature type="domain" description="Dystroglycan-type cadherin-like" evidence="3">
    <location>
        <begin position="874"/>
        <end position="974"/>
    </location>
</feature>
<dbReference type="GO" id="GO:0005509">
    <property type="term" value="F:calcium ion binding"/>
    <property type="evidence" value="ECO:0007669"/>
    <property type="project" value="InterPro"/>
</dbReference>
<dbReference type="InterPro" id="IPR015919">
    <property type="entry name" value="Cadherin-like_sf"/>
</dbReference>
<protein>
    <submittedName>
        <fullName evidence="4">Ig family protein</fullName>
    </submittedName>
</protein>
<dbReference type="InterPro" id="IPR013783">
    <property type="entry name" value="Ig-like_fold"/>
</dbReference>
<feature type="signal peptide" evidence="2">
    <location>
        <begin position="1"/>
        <end position="21"/>
    </location>
</feature>
<evidence type="ECO:0000256" key="2">
    <source>
        <dbReference type="SAM" id="SignalP"/>
    </source>
</evidence>
<evidence type="ECO:0000256" key="1">
    <source>
        <dbReference type="SAM" id="Phobius"/>
    </source>
</evidence>
<proteinExistence type="predicted"/>
<dbReference type="SUPFAM" id="SSF75011">
    <property type="entry name" value="3-carboxy-cis,cis-mucoante lactonizing enzyme"/>
    <property type="match status" value="1"/>
</dbReference>
<gene>
    <name evidence="4" type="primary">Contig16151.g17208</name>
    <name evidence="4" type="ORF">STYLEM_10050</name>
</gene>
<sequence>MLKIVIVGFLIPALLVTFSNEQCTGTNPNMLISTYETGKDVLMTDIVLDKSNSIFAVGNYQTFELIYAKYDQVGTQVWTKKFGSGGQTTVTGVAIDPYDGDTIFVTGAAQSSTINENRGSWDIFLHSVDTTAGDSNWMLYWGGAQNGISTAVTVSPDGGRILVGGYQNSFLPADYTIANCILLFDYTGQYLWAKTYTESTFKQLQTMGILFNIQGDYFYEVINAQMADDTFQTILRKSVMSVNVAQKYTQSLGTSAGSLTASNGLTLTPDESFIIAPMTNNNPDYMNGANDQILVSCYFSSSGSINWLSQVYYTGEDVTLYGGNVSPDGTKYYLSLNVDTSGVGVATIKILDGGLIRFRQWGPLDFPLPAIYANTYDRLVVLGIISSGPLKQGSSKNSIITEWDNTMEDKTCNAFEFGSSSLIVAAISSAPLLTTTSVTLNIQNIYQIAMDTSSSNTGSSTSLSTVNLYSKCNANDLIFPTSMFPQTITIGDSLSVSQSAYCYQGTDFATATSTYSSTLIDGSALPSWLTFTPSTRTWSGSPSSASVLYINLRADYTITSQSHTVVTTFKLTIKNTPPYVQYSIPSFSQKAGKYFNYQVDVNTFGDSEGDNFYFYSFNSGAPEQPLPSWIVFTPFNSTFAGIAPDSQSLDVIVYAIDSADQVASATFTISVTNAGPTIVTGIPDMSINTLEHFFYKIPSNYYTDADGHKLSVIPDISAVCLKEWLIYNKASLSFSGIPPQQCKGSSTITVTISDGFTGGSIDDSFVLTINAKPTQHQTNGFIPQSFTFAQGINTIDLSIYFEDQDTSATLTYSVTKANGQSPGTWISTDAYSGLLTINAGIANAGTTQLLATIADEKGASFKQSFQIIINSGPIINESMNTLYATTGISFAIILSPTLFIDPENQKLSIKCTQNGGLAIPSWLTFDTLTYTLYGTPAVSDIGSSILELQATDPYGLSTSILYVNLEIRSNNSPLIRIGETMPVQSIKSQLDFSFQIPDKLFQDPDGESTVLNLMQADGSELPNWIKFTPENRLVYGTAITNLASLNLKILASDPKRATASTTFTLNIIKNKAPLVLNEIGQVQVYMNIYFEFQIPESIFRDEDGDELSYYMAQFDKNTQIPPWLKFIPGNRTLNGIPKDGEGQTLLFKMYSDDGRGGVSYQVLYLVINENYDLGKLIPLIILGWLPLVGIFGFAFAMAFVKVPNLGNEHILQATSKVDYDTLRMALEEQIRYKKRQEQLK</sequence>
<feature type="transmembrane region" description="Helical" evidence="1">
    <location>
        <begin position="1176"/>
        <end position="1200"/>
    </location>
</feature>
<dbReference type="InterPro" id="IPR006644">
    <property type="entry name" value="Cadg"/>
</dbReference>
<dbReference type="PANTHER" id="PTHR21559:SF21">
    <property type="entry name" value="DYSTROGLYCAN 1"/>
    <property type="match status" value="1"/>
</dbReference>
<evidence type="ECO:0000259" key="3">
    <source>
        <dbReference type="SMART" id="SM00736"/>
    </source>
</evidence>
<feature type="domain" description="Dystroglycan-type cadherin-like" evidence="3">
    <location>
        <begin position="579"/>
        <end position="676"/>
    </location>
</feature>
<dbReference type="GO" id="GO:0016011">
    <property type="term" value="C:dystroglycan complex"/>
    <property type="evidence" value="ECO:0007669"/>
    <property type="project" value="TreeGrafter"/>
</dbReference>
<feature type="domain" description="Dystroglycan-type cadherin-like" evidence="3">
    <location>
        <begin position="981"/>
        <end position="1073"/>
    </location>
</feature>
<dbReference type="SMART" id="SM00736">
    <property type="entry name" value="CADG"/>
    <property type="match status" value="6"/>
</dbReference>
<dbReference type="Proteomes" id="UP000039865">
    <property type="component" value="Unassembled WGS sequence"/>
</dbReference>
<dbReference type="OrthoDB" id="41532at2759"/>
<feature type="domain" description="Dystroglycan-type cadherin-like" evidence="3">
    <location>
        <begin position="485"/>
        <end position="578"/>
    </location>
</feature>
<name>A0A078AHR7_STYLE</name>
<evidence type="ECO:0000313" key="4">
    <source>
        <dbReference type="EMBL" id="CDW81042.1"/>
    </source>
</evidence>
<feature type="chain" id="PRO_5001729514" evidence="2">
    <location>
        <begin position="22"/>
        <end position="1240"/>
    </location>
</feature>
<evidence type="ECO:0000313" key="5">
    <source>
        <dbReference type="Proteomes" id="UP000039865"/>
    </source>
</evidence>
<dbReference type="EMBL" id="CCKQ01009552">
    <property type="protein sequence ID" value="CDW81042.1"/>
    <property type="molecule type" value="Genomic_DNA"/>
</dbReference>
<dbReference type="PANTHER" id="PTHR21559">
    <property type="entry name" value="DYSTROGLYCAN-RELATED"/>
    <property type="match status" value="1"/>
</dbReference>
<keyword evidence="1" id="KW-0812">Transmembrane</keyword>
<keyword evidence="5" id="KW-1185">Reference proteome</keyword>
<accession>A0A078AHR7</accession>
<organism evidence="4 5">
    <name type="scientific">Stylonychia lemnae</name>
    <name type="common">Ciliate</name>
    <dbReference type="NCBI Taxonomy" id="5949"/>
    <lineage>
        <taxon>Eukaryota</taxon>
        <taxon>Sar</taxon>
        <taxon>Alveolata</taxon>
        <taxon>Ciliophora</taxon>
        <taxon>Intramacronucleata</taxon>
        <taxon>Spirotrichea</taxon>
        <taxon>Stichotrichia</taxon>
        <taxon>Sporadotrichida</taxon>
        <taxon>Oxytrichidae</taxon>
        <taxon>Stylonychinae</taxon>
        <taxon>Stylonychia</taxon>
    </lineage>
</organism>
<dbReference type="Pfam" id="PF05345">
    <property type="entry name" value="He_PIG"/>
    <property type="match status" value="5"/>
</dbReference>
<dbReference type="InParanoid" id="A0A078AHR7"/>
<feature type="domain" description="Dystroglycan-type cadherin-like" evidence="3">
    <location>
        <begin position="677"/>
        <end position="776"/>
    </location>
</feature>
<dbReference type="GO" id="GO:0043236">
    <property type="term" value="F:laminin binding"/>
    <property type="evidence" value="ECO:0007669"/>
    <property type="project" value="TreeGrafter"/>
</dbReference>
<keyword evidence="1" id="KW-0472">Membrane</keyword>
<dbReference type="Gene3D" id="2.60.40.10">
    <property type="entry name" value="Immunoglobulins"/>
    <property type="match status" value="6"/>
</dbReference>
<reference evidence="4 5" key="1">
    <citation type="submission" date="2014-06" db="EMBL/GenBank/DDBJ databases">
        <authorList>
            <person name="Swart Estienne"/>
        </authorList>
    </citation>
    <scope>NUCLEOTIDE SEQUENCE [LARGE SCALE GENOMIC DNA]</scope>
    <source>
        <strain evidence="4 5">130c</strain>
    </source>
</reference>